<evidence type="ECO:0000313" key="3">
    <source>
        <dbReference type="Proteomes" id="UP000287651"/>
    </source>
</evidence>
<dbReference type="AlphaFoldDB" id="A0A426Y738"/>
<feature type="region of interest" description="Disordered" evidence="1">
    <location>
        <begin position="1"/>
        <end position="81"/>
    </location>
</feature>
<feature type="compositionally biased region" description="Low complexity" evidence="1">
    <location>
        <begin position="64"/>
        <end position="75"/>
    </location>
</feature>
<dbReference type="EMBL" id="AMZH03014499">
    <property type="protein sequence ID" value="RRT47532.1"/>
    <property type="molecule type" value="Genomic_DNA"/>
</dbReference>
<proteinExistence type="predicted"/>
<sequence length="114" mass="12579">MTSLQSEPQQPWANQDGPQEGTMPVRPGPMTQDPPLETQSEAPLAVPGKSTTHHLEVEHTPWESNTLSSDSTNSLKAQLHQVNRRLDDVQKEFTKSKEEMGESSKGGSLFTPEI</sequence>
<comment type="caution">
    <text evidence="2">The sequence shown here is derived from an EMBL/GenBank/DDBJ whole genome shotgun (WGS) entry which is preliminary data.</text>
</comment>
<evidence type="ECO:0000313" key="2">
    <source>
        <dbReference type="EMBL" id="RRT47532.1"/>
    </source>
</evidence>
<dbReference type="Proteomes" id="UP000287651">
    <property type="component" value="Unassembled WGS sequence"/>
</dbReference>
<name>A0A426Y738_ENSVE</name>
<accession>A0A426Y738</accession>
<evidence type="ECO:0000256" key="1">
    <source>
        <dbReference type="SAM" id="MobiDB-lite"/>
    </source>
</evidence>
<organism evidence="2 3">
    <name type="scientific">Ensete ventricosum</name>
    <name type="common">Abyssinian banana</name>
    <name type="synonym">Musa ensete</name>
    <dbReference type="NCBI Taxonomy" id="4639"/>
    <lineage>
        <taxon>Eukaryota</taxon>
        <taxon>Viridiplantae</taxon>
        <taxon>Streptophyta</taxon>
        <taxon>Embryophyta</taxon>
        <taxon>Tracheophyta</taxon>
        <taxon>Spermatophyta</taxon>
        <taxon>Magnoliopsida</taxon>
        <taxon>Liliopsida</taxon>
        <taxon>Zingiberales</taxon>
        <taxon>Musaceae</taxon>
        <taxon>Ensete</taxon>
    </lineage>
</organism>
<feature type="compositionally biased region" description="Polar residues" evidence="1">
    <location>
        <begin position="1"/>
        <end position="17"/>
    </location>
</feature>
<protein>
    <submittedName>
        <fullName evidence="2">Uncharacterized protein</fullName>
    </submittedName>
</protein>
<reference evidence="2 3" key="1">
    <citation type="journal article" date="2014" name="Agronomy (Basel)">
        <title>A Draft Genome Sequence for Ensete ventricosum, the Drought-Tolerant Tree Against Hunger.</title>
        <authorList>
            <person name="Harrison J."/>
            <person name="Moore K.A."/>
            <person name="Paszkiewicz K."/>
            <person name="Jones T."/>
            <person name="Grant M."/>
            <person name="Ambacheew D."/>
            <person name="Muzemil S."/>
            <person name="Studholme D.J."/>
        </authorList>
    </citation>
    <scope>NUCLEOTIDE SEQUENCE [LARGE SCALE GENOMIC DNA]</scope>
</reference>
<feature type="compositionally biased region" description="Basic and acidic residues" evidence="1">
    <location>
        <begin position="93"/>
        <end position="102"/>
    </location>
</feature>
<feature type="region of interest" description="Disordered" evidence="1">
    <location>
        <begin position="93"/>
        <end position="114"/>
    </location>
</feature>
<gene>
    <name evidence="2" type="ORF">B296_00021609</name>
</gene>